<feature type="transmembrane region" description="Helical" evidence="3">
    <location>
        <begin position="151"/>
        <end position="170"/>
    </location>
</feature>
<dbReference type="InterPro" id="IPR043926">
    <property type="entry name" value="ABCG_dom"/>
</dbReference>
<dbReference type="EMBL" id="CYKH01001966">
    <property type="protein sequence ID" value="CUI15282.1"/>
    <property type="molecule type" value="Genomic_DNA"/>
</dbReference>
<evidence type="ECO:0000259" key="4">
    <source>
        <dbReference type="Pfam" id="PF19055"/>
    </source>
</evidence>
<evidence type="ECO:0000313" key="6">
    <source>
        <dbReference type="Proteomes" id="UP000051952"/>
    </source>
</evidence>
<proteinExistence type="predicted"/>
<organism evidence="5 6">
    <name type="scientific">Bodo saltans</name>
    <name type="common">Flagellated protozoan</name>
    <dbReference type="NCBI Taxonomy" id="75058"/>
    <lineage>
        <taxon>Eukaryota</taxon>
        <taxon>Discoba</taxon>
        <taxon>Euglenozoa</taxon>
        <taxon>Kinetoplastea</taxon>
        <taxon>Metakinetoplastina</taxon>
        <taxon>Eubodonida</taxon>
        <taxon>Bodonidae</taxon>
        <taxon>Bodo</taxon>
    </lineage>
</organism>
<feature type="domain" description="ABC transporter family G" evidence="4">
    <location>
        <begin position="1"/>
        <end position="171"/>
    </location>
</feature>
<feature type="transmembrane region" description="Helical" evidence="3">
    <location>
        <begin position="54"/>
        <end position="78"/>
    </location>
</feature>
<keyword evidence="2 3" id="KW-0472">Membrane</keyword>
<accession>A0A0S4KJD4</accession>
<keyword evidence="1" id="KW-0813">Transport</keyword>
<evidence type="ECO:0000313" key="5">
    <source>
        <dbReference type="EMBL" id="CUI15282.1"/>
    </source>
</evidence>
<feature type="non-terminal residue" evidence="5">
    <location>
        <position position="268"/>
    </location>
</feature>
<dbReference type="AlphaFoldDB" id="A0A0S4KJD4"/>
<protein>
    <submittedName>
        <fullName evidence="5">Transmembrane protein, putative</fullName>
    </submittedName>
</protein>
<sequence>FVNDKSTYSRAVASGSSRIAHYIGSVTASWYRLVVVTLAFTAPYHLMSKSSAPYGQYFALFFVFSWVMYAVAGIIALLAEQRTAALVSGVASIVFACFSGFINFPAGIKKISFCFWAAQVLQQWVYQETTGVFEETSSEWGWALNDESTTFGVMIAMGVVYHMIGCMILISHGQTTRKSRGSKKRAVLGVRRTQGQAHSTPTVLQGDLSLRHQLSPDGAAVFTSLDLFHPYDQHGNRHSDQGQELDDVLNSHSFRLPSTTPPKQHNSI</sequence>
<evidence type="ECO:0000256" key="1">
    <source>
        <dbReference type="ARBA" id="ARBA00022448"/>
    </source>
</evidence>
<keyword evidence="3" id="KW-1133">Transmembrane helix</keyword>
<keyword evidence="3 5" id="KW-0812">Transmembrane</keyword>
<evidence type="ECO:0000256" key="2">
    <source>
        <dbReference type="ARBA" id="ARBA00023136"/>
    </source>
</evidence>
<dbReference type="Pfam" id="PF19055">
    <property type="entry name" value="ABC2_membrane_7"/>
    <property type="match status" value="1"/>
</dbReference>
<gene>
    <name evidence="5" type="ORF">BSAL_34000</name>
</gene>
<dbReference type="GO" id="GO:0140359">
    <property type="term" value="F:ABC-type transporter activity"/>
    <property type="evidence" value="ECO:0007669"/>
    <property type="project" value="InterPro"/>
</dbReference>
<keyword evidence="6" id="KW-1185">Reference proteome</keyword>
<evidence type="ECO:0000256" key="3">
    <source>
        <dbReference type="SAM" id="Phobius"/>
    </source>
</evidence>
<name>A0A0S4KJD4_BODSA</name>
<reference evidence="6" key="1">
    <citation type="submission" date="2015-09" db="EMBL/GenBank/DDBJ databases">
        <authorList>
            <consortium name="Pathogen Informatics"/>
        </authorList>
    </citation>
    <scope>NUCLEOTIDE SEQUENCE [LARGE SCALE GENOMIC DNA]</scope>
    <source>
        <strain evidence="6">Lake Konstanz</strain>
    </source>
</reference>
<dbReference type="Proteomes" id="UP000051952">
    <property type="component" value="Unassembled WGS sequence"/>
</dbReference>
<dbReference type="VEuPathDB" id="TriTrypDB:BSAL_34000"/>
<feature type="transmembrane region" description="Helical" evidence="3">
    <location>
        <begin position="85"/>
        <end position="106"/>
    </location>
</feature>
<feature type="non-terminal residue" evidence="5">
    <location>
        <position position="1"/>
    </location>
</feature>
<feature type="transmembrane region" description="Helical" evidence="3">
    <location>
        <begin position="20"/>
        <end position="42"/>
    </location>
</feature>